<proteinExistence type="predicted"/>
<feature type="coiled-coil region" evidence="1">
    <location>
        <begin position="132"/>
        <end position="166"/>
    </location>
</feature>
<name>A0A5N6ER14_9EURO</name>
<dbReference type="EMBL" id="ML733444">
    <property type="protein sequence ID" value="KAB8218860.1"/>
    <property type="molecule type" value="Genomic_DNA"/>
</dbReference>
<keyword evidence="3" id="KW-1185">Reference proteome</keyword>
<sequence>MLRAGVSEEATNDMMRGYTGDKKDDLTLERDRQGAVWANRCMSALVENGWGHKRDFGGFMAHPHCRPHRLPSSPGRETRTLRKTYAAPAPVELSSAATSSGRVTKEIRQIIRHLQRTIEEQTTFIQATPTKLKRVKHGQNGLQTQNEKLREEVEALREELTFAQMWAMTSLLLLACMQISKTAPKCDHRG</sequence>
<dbReference type="Proteomes" id="UP000326799">
    <property type="component" value="Unassembled WGS sequence"/>
</dbReference>
<evidence type="ECO:0000313" key="3">
    <source>
        <dbReference type="Proteomes" id="UP000326799"/>
    </source>
</evidence>
<accession>A0A5N6ER14</accession>
<gene>
    <name evidence="2" type="ORF">BDV33DRAFT_204906</name>
</gene>
<dbReference type="AlphaFoldDB" id="A0A5N6ER14"/>
<keyword evidence="1" id="KW-0175">Coiled coil</keyword>
<evidence type="ECO:0000313" key="2">
    <source>
        <dbReference type="EMBL" id="KAB8218860.1"/>
    </source>
</evidence>
<evidence type="ECO:0000256" key="1">
    <source>
        <dbReference type="SAM" id="Coils"/>
    </source>
</evidence>
<organism evidence="2 3">
    <name type="scientific">Aspergillus novoparasiticus</name>
    <dbReference type="NCBI Taxonomy" id="986946"/>
    <lineage>
        <taxon>Eukaryota</taxon>
        <taxon>Fungi</taxon>
        <taxon>Dikarya</taxon>
        <taxon>Ascomycota</taxon>
        <taxon>Pezizomycotina</taxon>
        <taxon>Eurotiomycetes</taxon>
        <taxon>Eurotiomycetidae</taxon>
        <taxon>Eurotiales</taxon>
        <taxon>Aspergillaceae</taxon>
        <taxon>Aspergillus</taxon>
        <taxon>Aspergillus subgen. Circumdati</taxon>
    </lineage>
</organism>
<protein>
    <submittedName>
        <fullName evidence="2">Uncharacterized protein</fullName>
    </submittedName>
</protein>
<reference evidence="2 3" key="1">
    <citation type="submission" date="2019-04" db="EMBL/GenBank/DDBJ databases">
        <title>Fungal friends and foes A comparative genomics study of 23 Aspergillus species from section Flavi.</title>
        <authorList>
            <consortium name="DOE Joint Genome Institute"/>
            <person name="Kjaerbolling I."/>
            <person name="Vesth T.C."/>
            <person name="Frisvad J.C."/>
            <person name="Nybo J.L."/>
            <person name="Theobald S."/>
            <person name="Kildgaard S."/>
            <person name="Petersen T.I."/>
            <person name="Kuo A."/>
            <person name="Sato A."/>
            <person name="Lyhne E.K."/>
            <person name="Kogle M.E."/>
            <person name="Wiebenga A."/>
            <person name="Kun R.S."/>
            <person name="Lubbers R.J."/>
            <person name="Makela M.R."/>
            <person name="Barry K."/>
            <person name="Chovatia M."/>
            <person name="Clum A."/>
            <person name="Daum C."/>
            <person name="Haridas S."/>
            <person name="He G."/>
            <person name="LaButti K."/>
            <person name="Lipzen A."/>
            <person name="Mondo S."/>
            <person name="Pangilinan J."/>
            <person name="Riley R."/>
            <person name="Salamov A."/>
            <person name="Simmons B.A."/>
            <person name="Magnuson J.K."/>
            <person name="Henrissat B."/>
            <person name="Mortensen U.H."/>
            <person name="Larsen T.O."/>
            <person name="De vries R.P."/>
            <person name="Grigoriev I.V."/>
            <person name="Machida M."/>
            <person name="Baker S.E."/>
            <person name="Andersen M.R."/>
        </authorList>
    </citation>
    <scope>NUCLEOTIDE SEQUENCE [LARGE SCALE GENOMIC DNA]</scope>
    <source>
        <strain evidence="2 3">CBS 126849</strain>
    </source>
</reference>